<gene>
    <name evidence="2" type="ORF">GCM10011346_52980</name>
</gene>
<organism evidence="2 3">
    <name type="scientific">Oceanobacillus neutriphilus</name>
    <dbReference type="NCBI Taxonomy" id="531815"/>
    <lineage>
        <taxon>Bacteria</taxon>
        <taxon>Bacillati</taxon>
        <taxon>Bacillota</taxon>
        <taxon>Bacilli</taxon>
        <taxon>Bacillales</taxon>
        <taxon>Bacillaceae</taxon>
        <taxon>Oceanobacillus</taxon>
    </lineage>
</organism>
<keyword evidence="1" id="KW-0472">Membrane</keyword>
<keyword evidence="1" id="KW-0812">Transmembrane</keyword>
<name>A0ABQ2P3H9_9BACI</name>
<dbReference type="EMBL" id="BMLW01000047">
    <property type="protein sequence ID" value="GGP17429.1"/>
    <property type="molecule type" value="Genomic_DNA"/>
</dbReference>
<sequence length="53" mass="6080">MSVKKETSGVWLSEEELDKNLKRSFRNLYISIAAFIFALGAFVVVLLHFVKCM</sequence>
<dbReference type="Proteomes" id="UP000641206">
    <property type="component" value="Unassembled WGS sequence"/>
</dbReference>
<proteinExistence type="predicted"/>
<keyword evidence="1" id="KW-1133">Transmembrane helix</keyword>
<reference evidence="3" key="1">
    <citation type="journal article" date="2019" name="Int. J. Syst. Evol. Microbiol.">
        <title>The Global Catalogue of Microorganisms (GCM) 10K type strain sequencing project: providing services to taxonomists for standard genome sequencing and annotation.</title>
        <authorList>
            <consortium name="The Broad Institute Genomics Platform"/>
            <consortium name="The Broad Institute Genome Sequencing Center for Infectious Disease"/>
            <person name="Wu L."/>
            <person name="Ma J."/>
        </authorList>
    </citation>
    <scope>NUCLEOTIDE SEQUENCE [LARGE SCALE GENOMIC DNA]</scope>
    <source>
        <strain evidence="3">CGMCC 1.7693</strain>
    </source>
</reference>
<keyword evidence="3" id="KW-1185">Reference proteome</keyword>
<accession>A0ABQ2P3H9</accession>
<evidence type="ECO:0000313" key="2">
    <source>
        <dbReference type="EMBL" id="GGP17429.1"/>
    </source>
</evidence>
<evidence type="ECO:0000313" key="3">
    <source>
        <dbReference type="Proteomes" id="UP000641206"/>
    </source>
</evidence>
<comment type="caution">
    <text evidence="2">The sequence shown here is derived from an EMBL/GenBank/DDBJ whole genome shotgun (WGS) entry which is preliminary data.</text>
</comment>
<feature type="transmembrane region" description="Helical" evidence="1">
    <location>
        <begin position="28"/>
        <end position="50"/>
    </location>
</feature>
<protein>
    <submittedName>
        <fullName evidence="2">Uncharacterized protein</fullName>
    </submittedName>
</protein>
<evidence type="ECO:0000256" key="1">
    <source>
        <dbReference type="SAM" id="Phobius"/>
    </source>
</evidence>